<gene>
    <name evidence="9" type="primary">109545677</name>
    <name evidence="8" type="ORF">YQE_13009</name>
</gene>
<dbReference type="Pfam" id="PF14833">
    <property type="entry name" value="NAD_binding_11"/>
    <property type="match status" value="1"/>
</dbReference>
<keyword evidence="10" id="KW-1185">Reference proteome</keyword>
<dbReference type="GO" id="GO:0051287">
    <property type="term" value="F:NAD binding"/>
    <property type="evidence" value="ECO:0007669"/>
    <property type="project" value="InterPro"/>
</dbReference>
<keyword evidence="3" id="KW-0158">Chromosome</keyword>
<dbReference type="InterPro" id="IPR006115">
    <property type="entry name" value="6PGDH_NADP-bd"/>
</dbReference>
<dbReference type="Pfam" id="PF03446">
    <property type="entry name" value="NAD_binding_2"/>
    <property type="match status" value="1"/>
</dbReference>
<dbReference type="GO" id="GO:0003677">
    <property type="term" value="F:DNA binding"/>
    <property type="evidence" value="ECO:0007669"/>
    <property type="project" value="TreeGrafter"/>
</dbReference>
<feature type="compositionally biased region" description="Polar residues" evidence="6">
    <location>
        <begin position="122"/>
        <end position="133"/>
    </location>
</feature>
<proteinExistence type="inferred from homology"/>
<dbReference type="InterPro" id="IPR000313">
    <property type="entry name" value="PWWP_dom"/>
</dbReference>
<dbReference type="InterPro" id="IPR029154">
    <property type="entry name" value="HIBADH-like_NADP-bd"/>
</dbReference>
<evidence type="ECO:0000256" key="5">
    <source>
        <dbReference type="ARBA" id="ARBA00034140"/>
    </source>
</evidence>
<evidence type="ECO:0000259" key="7">
    <source>
        <dbReference type="PROSITE" id="PS50812"/>
    </source>
</evidence>
<reference evidence="8 10" key="1">
    <citation type="journal article" date="2013" name="Genome Biol.">
        <title>Draft genome of the mountain pine beetle, Dendroctonus ponderosae Hopkins, a major forest pest.</title>
        <authorList>
            <person name="Keeling C.I."/>
            <person name="Yuen M.M."/>
            <person name="Liao N.Y."/>
            <person name="Docking T.R."/>
            <person name="Chan S.K."/>
            <person name="Taylor G.A."/>
            <person name="Palmquist D.L."/>
            <person name="Jackman S.D."/>
            <person name="Nguyen A."/>
            <person name="Li M."/>
            <person name="Henderson H."/>
            <person name="Janes J.K."/>
            <person name="Zhao Y."/>
            <person name="Pandoh P."/>
            <person name="Moore R."/>
            <person name="Sperling F.A."/>
            <person name="Huber D.P."/>
            <person name="Birol I."/>
            <person name="Jones S.J."/>
            <person name="Bohlmann J."/>
        </authorList>
    </citation>
    <scope>NUCLEOTIDE SEQUENCE</scope>
</reference>
<dbReference type="Proteomes" id="UP000019118">
    <property type="component" value="Unassembled WGS sequence"/>
</dbReference>
<evidence type="ECO:0000256" key="4">
    <source>
        <dbReference type="ARBA" id="ARBA00030287"/>
    </source>
</evidence>
<feature type="domain" description="PWWP" evidence="7">
    <location>
        <begin position="15"/>
        <end position="73"/>
    </location>
</feature>
<dbReference type="GO" id="GO:0031491">
    <property type="term" value="F:nucleosome binding"/>
    <property type="evidence" value="ECO:0007669"/>
    <property type="project" value="TreeGrafter"/>
</dbReference>
<dbReference type="EnsemblMetazoa" id="XM_019916496.1">
    <property type="protein sequence ID" value="XP_019772055.1"/>
    <property type="gene ID" value="LOC109545677"/>
</dbReference>
<organism evidence="8">
    <name type="scientific">Dendroctonus ponderosae</name>
    <name type="common">Mountain pine beetle</name>
    <dbReference type="NCBI Taxonomy" id="77166"/>
    <lineage>
        <taxon>Eukaryota</taxon>
        <taxon>Metazoa</taxon>
        <taxon>Ecdysozoa</taxon>
        <taxon>Arthropoda</taxon>
        <taxon>Hexapoda</taxon>
        <taxon>Insecta</taxon>
        <taxon>Pterygota</taxon>
        <taxon>Neoptera</taxon>
        <taxon>Endopterygota</taxon>
        <taxon>Coleoptera</taxon>
        <taxon>Polyphaga</taxon>
        <taxon>Cucujiformia</taxon>
        <taxon>Curculionidae</taxon>
        <taxon>Scolytinae</taxon>
        <taxon>Dendroctonus</taxon>
    </lineage>
</organism>
<dbReference type="GO" id="GO:0050661">
    <property type="term" value="F:NADP binding"/>
    <property type="evidence" value="ECO:0007669"/>
    <property type="project" value="InterPro"/>
</dbReference>
<dbReference type="GO" id="GO:0000785">
    <property type="term" value="C:chromatin"/>
    <property type="evidence" value="ECO:0007669"/>
    <property type="project" value="TreeGrafter"/>
</dbReference>
<name>N6SYE8_DENPD</name>
<evidence type="ECO:0000256" key="1">
    <source>
        <dbReference type="ARBA" id="ARBA00004286"/>
    </source>
</evidence>
<dbReference type="InterPro" id="IPR008927">
    <property type="entry name" value="6-PGluconate_DH-like_C_sf"/>
</dbReference>
<evidence type="ECO:0000256" key="6">
    <source>
        <dbReference type="SAM" id="MobiDB-lite"/>
    </source>
</evidence>
<dbReference type="Gene3D" id="1.10.1040.10">
    <property type="entry name" value="N-(1-d-carboxylethyl)-l-norvaline Dehydrogenase, domain 2"/>
    <property type="match status" value="1"/>
</dbReference>
<dbReference type="PANTHER" id="PTHR43580">
    <property type="entry name" value="OXIDOREDUCTASE GLYR1-RELATED"/>
    <property type="match status" value="1"/>
</dbReference>
<dbReference type="EMBL" id="KB741293">
    <property type="protein sequence ID" value="ENN70223.1"/>
    <property type="molecule type" value="Genomic_DNA"/>
</dbReference>
<dbReference type="EnsemblMetazoa" id="XM_019916495.1">
    <property type="protein sequence ID" value="XP_019772054.1"/>
    <property type="gene ID" value="LOC109545677"/>
</dbReference>
<dbReference type="SUPFAM" id="SSF48179">
    <property type="entry name" value="6-phosphogluconate dehydrogenase C-terminal domain-like"/>
    <property type="match status" value="1"/>
</dbReference>
<reference evidence="9" key="2">
    <citation type="submission" date="2024-08" db="UniProtKB">
        <authorList>
            <consortium name="EnsemblMetazoa"/>
        </authorList>
    </citation>
    <scope>IDENTIFICATION</scope>
</reference>
<dbReference type="Pfam" id="PF00855">
    <property type="entry name" value="PWWP"/>
    <property type="match status" value="1"/>
</dbReference>
<evidence type="ECO:0000256" key="2">
    <source>
        <dbReference type="ARBA" id="ARBA00007598"/>
    </source>
</evidence>
<dbReference type="AlphaFoldDB" id="N6SYE8"/>
<accession>N6SYE8</accession>
<evidence type="ECO:0000313" key="9">
    <source>
        <dbReference type="EnsemblMetazoa" id="XP_019772054.1"/>
    </source>
</evidence>
<dbReference type="Gene3D" id="2.30.30.140">
    <property type="match status" value="1"/>
</dbReference>
<dbReference type="SUPFAM" id="SSF63748">
    <property type="entry name" value="Tudor/PWWP/MBT"/>
    <property type="match status" value="1"/>
</dbReference>
<sequence>MRSPKVQQYLQIKDNNSFVWAKIRGSSYWPAIVVKDNSNIPLKAPENKQWVYFLHTHNYYWVKNENMKPYKKFKEQFRKKRTDCAMNEMDDIIRNVTIDAGYKIALVPYEPSASSRIKRSNTKSPKVNNTQARRTPRVPTPRHIAADVDCKVVKSKQFFGFLAGSIYSEGIIKNLINAQHKLCVWSINANLSKSLQSYAIKRRSFLTVCTSPREVVRNSSMTFSNIGDPEKIKEVLEQLGVNNPMDNLLVGASFIEMSCYDPETVFDNFHATIKEKKIKYLEAMLQCTSQEALDGEIAILAAGSQPLFESCQSCFDSISRTSRFLGPLGSARKMHLLFQMMKGVFIATLVEGFTMADRSCLEMDAFNDALQATSMSNDYLKNKADAIEINRMALPKHTQDPIEQMQSEISQGLELADKHLHPMPLTSYTNQLFKNARRLERDGKDAVSIFQTSY</sequence>
<dbReference type="PROSITE" id="PS50812">
    <property type="entry name" value="PWWP"/>
    <property type="match status" value="1"/>
</dbReference>
<feature type="region of interest" description="Disordered" evidence="6">
    <location>
        <begin position="116"/>
        <end position="138"/>
    </location>
</feature>
<dbReference type="SMART" id="SM00293">
    <property type="entry name" value="PWWP"/>
    <property type="match status" value="1"/>
</dbReference>
<dbReference type="GO" id="GO:0140673">
    <property type="term" value="P:transcription elongation-coupled chromatin remodeling"/>
    <property type="evidence" value="ECO:0007669"/>
    <property type="project" value="TreeGrafter"/>
</dbReference>
<evidence type="ECO:0000313" key="10">
    <source>
        <dbReference type="Proteomes" id="UP000019118"/>
    </source>
</evidence>
<dbReference type="Gene3D" id="3.40.50.720">
    <property type="entry name" value="NAD(P)-binding Rossmann-like Domain"/>
    <property type="match status" value="1"/>
</dbReference>
<dbReference type="InterPro" id="IPR013328">
    <property type="entry name" value="6PGD_dom2"/>
</dbReference>
<evidence type="ECO:0000256" key="3">
    <source>
        <dbReference type="ARBA" id="ARBA00022454"/>
    </source>
</evidence>
<comment type="similarity">
    <text evidence="2">Belongs to the HIBADH-related family. NP60 subfamily.</text>
</comment>
<dbReference type="InterPro" id="IPR051265">
    <property type="entry name" value="HIBADH-related_NP60_sf"/>
</dbReference>
<dbReference type="KEGG" id="dpa:109545677"/>
<comment type="subcellular location">
    <subcellularLocation>
        <location evidence="1">Chromosome</location>
    </subcellularLocation>
</comment>
<dbReference type="OrthoDB" id="6727154at2759"/>
<dbReference type="SUPFAM" id="SSF51735">
    <property type="entry name" value="NAD(P)-binding Rossmann-fold domains"/>
    <property type="match status" value="1"/>
</dbReference>
<feature type="non-terminal residue" evidence="8">
    <location>
        <position position="1"/>
    </location>
</feature>
<dbReference type="OMA" id="VWSINAN"/>
<dbReference type="HOGENOM" id="CLU_603080_0_0_1"/>
<dbReference type="InterPro" id="IPR036291">
    <property type="entry name" value="NAD(P)-bd_dom_sf"/>
</dbReference>
<protein>
    <recommendedName>
        <fullName evidence="5">Cytokine-like nuclear factor N-PAC</fullName>
    </recommendedName>
    <alternativeName>
        <fullName evidence="4">Glyoxylate reductase 1 homolog</fullName>
    </alternativeName>
</protein>
<dbReference type="PANTHER" id="PTHR43580:SF2">
    <property type="entry name" value="CYTOKINE-LIKE NUCLEAR FACTOR N-PAC"/>
    <property type="match status" value="1"/>
</dbReference>
<evidence type="ECO:0000313" key="8">
    <source>
        <dbReference type="EMBL" id="ENN70223.1"/>
    </source>
</evidence>